<dbReference type="PANTHER" id="PTHR11818">
    <property type="entry name" value="BETA/GAMMA CRYSTALLIN"/>
    <property type="match status" value="1"/>
</dbReference>
<dbReference type="PANTHER" id="PTHR11818:SF6">
    <property type="entry name" value="GAMMA-CRYSTALLIN S"/>
    <property type="match status" value="1"/>
</dbReference>
<evidence type="ECO:0000256" key="2">
    <source>
        <dbReference type="ARBA" id="ARBA00009646"/>
    </source>
</evidence>
<sequence>MNVFLEVDRMVRLWIKVKLYAVDSSRIPGFWRLFNVIFYEDRNFQGHHYECSSECSDLTKYFQRCNSIRVENGNWILYENPNHRGHQYYLRRGEYPDFNQWMGFNDSIRSCRIIPQHHGSFRVKIYDREDFRDHMMEFTEDCPNVYDRFRYNDIHSCQVLDGYWMFYEEPNYKGRQYYLRPGEYRRYTDWGATSPRIGSFRRIHHLKCGGDEGGIIFYEDRNFQGHHYECSSECSDLTKYFQRCNSIRVENGNWILYENPNQRGYQYYLRRGEYPDFNQWMGYNDSIRSCRIIPQHHGSFRVKIYDREDFRDHMMEFTEDCPNVYDRFRYNDIHSCQVLDGYWMFYEEPNYRGRQYYLRPGEYRRYTDWGATSPRIGSFRRIHHA</sequence>
<evidence type="ECO:0000256" key="3">
    <source>
        <dbReference type="ARBA" id="ARBA00011245"/>
    </source>
</evidence>
<dbReference type="GO" id="GO:0002088">
    <property type="term" value="P:lens development in camera-type eye"/>
    <property type="evidence" value="ECO:0007669"/>
    <property type="project" value="TreeGrafter"/>
</dbReference>
<keyword evidence="4" id="KW-0273">Eye lens protein</keyword>
<dbReference type="FunFam" id="2.60.20.10:FF:000003">
    <property type="entry name" value="Crystallin gamma S"/>
    <property type="match status" value="2"/>
</dbReference>
<feature type="domain" description="Beta/gamma crystallin 'Greek key'" evidence="6">
    <location>
        <begin position="162"/>
        <end position="204"/>
    </location>
</feature>
<evidence type="ECO:0000256" key="1">
    <source>
        <dbReference type="ARBA" id="ARBA00003689"/>
    </source>
</evidence>
<dbReference type="GO" id="GO:0007601">
    <property type="term" value="P:visual perception"/>
    <property type="evidence" value="ECO:0007669"/>
    <property type="project" value="TreeGrafter"/>
</dbReference>
<dbReference type="GO" id="GO:0005212">
    <property type="term" value="F:structural constituent of eye lens"/>
    <property type="evidence" value="ECO:0007669"/>
    <property type="project" value="UniProtKB-KW"/>
</dbReference>
<evidence type="ECO:0000313" key="8">
    <source>
        <dbReference type="Proteomes" id="UP001295444"/>
    </source>
</evidence>
<feature type="domain" description="Beta/gamma crystallin 'Greek key'" evidence="6">
    <location>
        <begin position="341"/>
        <end position="383"/>
    </location>
</feature>
<comment type="function">
    <text evidence="1">Crystallins are the dominant structural components of the vertebrate eye lens.</text>
</comment>
<evidence type="ECO:0000256" key="4">
    <source>
        <dbReference type="ARBA" id="ARBA00022613"/>
    </source>
</evidence>
<dbReference type="PROSITE" id="PS50915">
    <property type="entry name" value="CRYSTALLIN_BETA_GAMMA"/>
    <property type="match status" value="6"/>
</dbReference>
<evidence type="ECO:0000313" key="7">
    <source>
        <dbReference type="EMBL" id="CAH2306438.1"/>
    </source>
</evidence>
<feature type="domain" description="Beta/gamma crystallin 'Greek key'" evidence="6">
    <location>
        <begin position="34"/>
        <end position="72"/>
    </location>
</feature>
<comment type="subunit">
    <text evidence="3">Monomer.</text>
</comment>
<feature type="domain" description="Beta/gamma crystallin 'Greek key'" evidence="6">
    <location>
        <begin position="213"/>
        <end position="251"/>
    </location>
</feature>
<proteinExistence type="inferred from homology"/>
<evidence type="ECO:0000256" key="5">
    <source>
        <dbReference type="ARBA" id="ARBA00022737"/>
    </source>
</evidence>
<dbReference type="Gene3D" id="2.60.20.10">
    <property type="entry name" value="Crystallins"/>
    <property type="match status" value="4"/>
</dbReference>
<dbReference type="FunFam" id="2.60.20.10:FF:000001">
    <property type="entry name" value="Crystallin gamma S"/>
    <property type="match status" value="2"/>
</dbReference>
<dbReference type="AlphaFoldDB" id="A0AAD1SN81"/>
<evidence type="ECO:0000259" key="6">
    <source>
        <dbReference type="PROSITE" id="PS50915"/>
    </source>
</evidence>
<reference evidence="7" key="1">
    <citation type="submission" date="2022-03" db="EMBL/GenBank/DDBJ databases">
        <authorList>
            <person name="Alioto T."/>
            <person name="Alioto T."/>
            <person name="Gomez Garrido J."/>
        </authorList>
    </citation>
    <scope>NUCLEOTIDE SEQUENCE</scope>
</reference>
<feature type="domain" description="Beta/gamma crystallin 'Greek key'" evidence="6">
    <location>
        <begin position="252"/>
        <end position="294"/>
    </location>
</feature>
<dbReference type="SMART" id="SM00247">
    <property type="entry name" value="XTALbg"/>
    <property type="match status" value="4"/>
</dbReference>
<dbReference type="Proteomes" id="UP001295444">
    <property type="component" value="Chromosome 07"/>
</dbReference>
<feature type="domain" description="Beta/gamma crystallin 'Greek key'" evidence="6">
    <location>
        <begin position="73"/>
        <end position="115"/>
    </location>
</feature>
<dbReference type="InterPro" id="IPR011024">
    <property type="entry name" value="G_crystallin-like"/>
</dbReference>
<keyword evidence="8" id="KW-1185">Reference proteome</keyword>
<accession>A0AAD1SN81</accession>
<gene>
    <name evidence="7" type="ORF">PECUL_23A049566</name>
</gene>
<name>A0AAD1SN81_PELCU</name>
<dbReference type="InterPro" id="IPR050252">
    <property type="entry name" value="Beta/Gamma-Crystallin"/>
</dbReference>
<dbReference type="EMBL" id="OW240918">
    <property type="protein sequence ID" value="CAH2306438.1"/>
    <property type="molecule type" value="Genomic_DNA"/>
</dbReference>
<dbReference type="SUPFAM" id="SSF49695">
    <property type="entry name" value="gamma-Crystallin-like"/>
    <property type="match status" value="2"/>
</dbReference>
<comment type="similarity">
    <text evidence="2">Belongs to the beta/gamma-crystallin family.</text>
</comment>
<organism evidence="7 8">
    <name type="scientific">Pelobates cultripes</name>
    <name type="common">Western spadefoot toad</name>
    <dbReference type="NCBI Taxonomy" id="61616"/>
    <lineage>
        <taxon>Eukaryota</taxon>
        <taxon>Metazoa</taxon>
        <taxon>Chordata</taxon>
        <taxon>Craniata</taxon>
        <taxon>Vertebrata</taxon>
        <taxon>Euteleostomi</taxon>
        <taxon>Amphibia</taxon>
        <taxon>Batrachia</taxon>
        <taxon>Anura</taxon>
        <taxon>Pelobatoidea</taxon>
        <taxon>Pelobatidae</taxon>
        <taxon>Pelobates</taxon>
    </lineage>
</organism>
<keyword evidence="5" id="KW-0677">Repeat</keyword>
<dbReference type="Pfam" id="PF00030">
    <property type="entry name" value="Crystall"/>
    <property type="match status" value="4"/>
</dbReference>
<dbReference type="InterPro" id="IPR001064">
    <property type="entry name" value="Beta/gamma_crystallin"/>
</dbReference>
<protein>
    <recommendedName>
        <fullName evidence="6">Beta/gamma crystallin 'Greek key' domain-containing protein</fullName>
    </recommendedName>
</protein>
<dbReference type="PRINTS" id="PR01367">
    <property type="entry name" value="BGCRYSTALLIN"/>
</dbReference>